<dbReference type="EMBL" id="JAERRB010000003">
    <property type="protein sequence ID" value="MBL0741411.1"/>
    <property type="molecule type" value="Genomic_DNA"/>
</dbReference>
<protein>
    <submittedName>
        <fullName evidence="1">Uncharacterized protein</fullName>
    </submittedName>
</protein>
<evidence type="ECO:0000313" key="1">
    <source>
        <dbReference type="EMBL" id="MBL0741411.1"/>
    </source>
</evidence>
<gene>
    <name evidence="1" type="ORF">JI741_09280</name>
</gene>
<keyword evidence="2" id="KW-1185">Reference proteome</keyword>
<accession>A0ABS1KSZ7</accession>
<proteinExistence type="predicted"/>
<reference evidence="1 2" key="1">
    <citation type="submission" date="2021-01" db="EMBL/GenBank/DDBJ databases">
        <title>Chryseolinea sp. Jin1 Genome sequencing and assembly.</title>
        <authorList>
            <person name="Kim I."/>
        </authorList>
    </citation>
    <scope>NUCLEOTIDE SEQUENCE [LARGE SCALE GENOMIC DNA]</scope>
    <source>
        <strain evidence="1 2">Jin1</strain>
    </source>
</reference>
<evidence type="ECO:0000313" key="2">
    <source>
        <dbReference type="Proteomes" id="UP000613030"/>
    </source>
</evidence>
<sequence>MGGYYLVYWVAKSRAKKDILVRLDADNYSSNDLVVISVPISLPYPLQQKDYERVDGEFEHRGEYYHLVKQRLENDTLFMVCIKDHKKKKLVNVLHEYANLTNNLPASAQHTLDLFAKLFKNCSSVESTSVSADAGWCILLSFVEKEYSLLQRNHSVLSPPPRG</sequence>
<comment type="caution">
    <text evidence="1">The sequence shown here is derived from an EMBL/GenBank/DDBJ whole genome shotgun (WGS) entry which is preliminary data.</text>
</comment>
<dbReference type="RefSeq" id="WP_202008792.1">
    <property type="nucleotide sequence ID" value="NZ_JAERRB010000003.1"/>
</dbReference>
<organism evidence="1 2">
    <name type="scientific">Chryseolinea lacunae</name>
    <dbReference type="NCBI Taxonomy" id="2801331"/>
    <lineage>
        <taxon>Bacteria</taxon>
        <taxon>Pseudomonadati</taxon>
        <taxon>Bacteroidota</taxon>
        <taxon>Cytophagia</taxon>
        <taxon>Cytophagales</taxon>
        <taxon>Fulvivirgaceae</taxon>
        <taxon>Chryseolinea</taxon>
    </lineage>
</organism>
<name>A0ABS1KSZ7_9BACT</name>
<dbReference type="Proteomes" id="UP000613030">
    <property type="component" value="Unassembled WGS sequence"/>
</dbReference>